<dbReference type="SUPFAM" id="SSF56935">
    <property type="entry name" value="Porins"/>
    <property type="match status" value="1"/>
</dbReference>
<dbReference type="EMBL" id="CP017448">
    <property type="protein sequence ID" value="AOV15918.1"/>
    <property type="molecule type" value="Genomic_DNA"/>
</dbReference>
<evidence type="ECO:0000256" key="1">
    <source>
        <dbReference type="SAM" id="SignalP"/>
    </source>
</evidence>
<feature type="domain" description="Porin" evidence="2">
    <location>
        <begin position="13"/>
        <end position="298"/>
    </location>
</feature>
<protein>
    <recommendedName>
        <fullName evidence="2">Porin domain-containing protein</fullName>
    </recommendedName>
</protein>
<dbReference type="GO" id="GO:0015288">
    <property type="term" value="F:porin activity"/>
    <property type="evidence" value="ECO:0007669"/>
    <property type="project" value="InterPro"/>
</dbReference>
<dbReference type="AlphaFoldDB" id="A0A1D8K4M4"/>
<evidence type="ECO:0000313" key="4">
    <source>
        <dbReference type="Proteomes" id="UP000095342"/>
    </source>
</evidence>
<dbReference type="RefSeq" id="WP_070071517.1">
    <property type="nucleotide sequence ID" value="NZ_CP017448.1"/>
</dbReference>
<evidence type="ECO:0000259" key="2">
    <source>
        <dbReference type="Pfam" id="PF13609"/>
    </source>
</evidence>
<accession>A0A1D8K4M4</accession>
<sequence length="365" mass="38551">MNVKNVFKPKVAALAAAMGLAFAGTAAHAAPTASLFGAIGIVGAYDSPYTQGGQNSWYVSNDASRLGVKGNLGTYDGTTYIYNYTSNIDPVNESGGLSTYIGYLGAKGAWGTFKFGRPLNPFYNAIGATFNPFWWFFTDNTGTRGTDNSIIYTTPTMSGFQASIGIEHIGKGSSSGDKSTADTTLAATYATGPFSFAAAFASYSKYADGSTAYSSAADYNVYGTGASNTYSGEVLKSKAAVSGTYSQGPFSVSLGFFSYKPYNSGTQNEKDITSVNILGSYNFMPKWTVMADFSTTSQSSSSYGIAHKGSFTTLSLAYTPVDPVGLFVEYQYADKKAVQSQLDGIYYGNATKAFGELAIGGYYSF</sequence>
<dbReference type="InterPro" id="IPR033900">
    <property type="entry name" value="Gram_neg_porin_domain"/>
</dbReference>
<evidence type="ECO:0000313" key="3">
    <source>
        <dbReference type="EMBL" id="AOV15918.1"/>
    </source>
</evidence>
<dbReference type="KEGG" id="aaeo:BJI67_01475"/>
<proteinExistence type="predicted"/>
<dbReference type="GO" id="GO:0016020">
    <property type="term" value="C:membrane"/>
    <property type="evidence" value="ECO:0007669"/>
    <property type="project" value="InterPro"/>
</dbReference>
<name>A0A1D8K4M4_9GAMM</name>
<dbReference type="InterPro" id="IPR023614">
    <property type="entry name" value="Porin_dom_sf"/>
</dbReference>
<reference evidence="3 4" key="1">
    <citation type="submission" date="2016-09" db="EMBL/GenBank/DDBJ databases">
        <title>Acidihalobacter prosperus V6 (DSM14174).</title>
        <authorList>
            <person name="Khaleque H.N."/>
            <person name="Ramsay J.P."/>
            <person name="Murphy R.J.T."/>
            <person name="Kaksonen A.H."/>
            <person name="Boxall N.J."/>
            <person name="Watkin E.L.J."/>
        </authorList>
    </citation>
    <scope>NUCLEOTIDE SEQUENCE [LARGE SCALE GENOMIC DNA]</scope>
    <source>
        <strain evidence="3 4">V6</strain>
    </source>
</reference>
<organism evidence="3 4">
    <name type="scientific">Acidihalobacter aeolianus</name>
    <dbReference type="NCBI Taxonomy" id="2792603"/>
    <lineage>
        <taxon>Bacteria</taxon>
        <taxon>Pseudomonadati</taxon>
        <taxon>Pseudomonadota</taxon>
        <taxon>Gammaproteobacteria</taxon>
        <taxon>Chromatiales</taxon>
        <taxon>Ectothiorhodospiraceae</taxon>
        <taxon>Acidihalobacter</taxon>
    </lineage>
</organism>
<feature type="signal peptide" evidence="1">
    <location>
        <begin position="1"/>
        <end position="29"/>
    </location>
</feature>
<feature type="chain" id="PRO_5009109734" description="Porin domain-containing protein" evidence="1">
    <location>
        <begin position="30"/>
        <end position="365"/>
    </location>
</feature>
<gene>
    <name evidence="3" type="ORF">BJI67_01475</name>
</gene>
<keyword evidence="4" id="KW-1185">Reference proteome</keyword>
<dbReference type="Gene3D" id="2.40.160.10">
    <property type="entry name" value="Porin"/>
    <property type="match status" value="2"/>
</dbReference>
<dbReference type="Pfam" id="PF13609">
    <property type="entry name" value="Porin_4"/>
    <property type="match status" value="1"/>
</dbReference>
<keyword evidence="1" id="KW-0732">Signal</keyword>
<dbReference type="Proteomes" id="UP000095342">
    <property type="component" value="Chromosome"/>
</dbReference>